<feature type="domain" description="HTH cro/C1-type" evidence="2">
    <location>
        <begin position="15"/>
        <end position="69"/>
    </location>
</feature>
<dbReference type="Gene3D" id="2.60.120.10">
    <property type="entry name" value="Jelly Rolls"/>
    <property type="match status" value="1"/>
</dbReference>
<dbReference type="Gene3D" id="1.10.260.40">
    <property type="entry name" value="lambda repressor-like DNA-binding domains"/>
    <property type="match status" value="1"/>
</dbReference>
<dbReference type="RefSeq" id="WP_345476600.1">
    <property type="nucleotide sequence ID" value="NZ_BAABLW010000002.1"/>
</dbReference>
<dbReference type="CDD" id="cd00093">
    <property type="entry name" value="HTH_XRE"/>
    <property type="match status" value="1"/>
</dbReference>
<evidence type="ECO:0000313" key="4">
    <source>
        <dbReference type="Proteomes" id="UP001500368"/>
    </source>
</evidence>
<organism evidence="3 4">
    <name type="scientific">Nesterenkonia rhizosphaerae</name>
    <dbReference type="NCBI Taxonomy" id="1348272"/>
    <lineage>
        <taxon>Bacteria</taxon>
        <taxon>Bacillati</taxon>
        <taxon>Actinomycetota</taxon>
        <taxon>Actinomycetes</taxon>
        <taxon>Micrococcales</taxon>
        <taxon>Micrococcaceae</taxon>
        <taxon>Nesterenkonia</taxon>
    </lineage>
</organism>
<reference evidence="4" key="1">
    <citation type="journal article" date="2019" name="Int. J. Syst. Evol. Microbiol.">
        <title>The Global Catalogue of Microorganisms (GCM) 10K type strain sequencing project: providing services to taxonomists for standard genome sequencing and annotation.</title>
        <authorList>
            <consortium name="The Broad Institute Genomics Platform"/>
            <consortium name="The Broad Institute Genome Sequencing Center for Infectious Disease"/>
            <person name="Wu L."/>
            <person name="Ma J."/>
        </authorList>
    </citation>
    <scope>NUCLEOTIDE SEQUENCE [LARGE SCALE GENOMIC DNA]</scope>
    <source>
        <strain evidence="4">JCM 19129</strain>
    </source>
</reference>
<dbReference type="SMART" id="SM00530">
    <property type="entry name" value="HTH_XRE"/>
    <property type="match status" value="1"/>
</dbReference>
<dbReference type="InterPro" id="IPR001387">
    <property type="entry name" value="Cro/C1-type_HTH"/>
</dbReference>
<dbReference type="InterPro" id="IPR050807">
    <property type="entry name" value="TransReg_Diox_bact_type"/>
</dbReference>
<name>A0ABP9FRK2_9MICC</name>
<keyword evidence="4" id="KW-1185">Reference proteome</keyword>
<evidence type="ECO:0000259" key="2">
    <source>
        <dbReference type="PROSITE" id="PS50943"/>
    </source>
</evidence>
<dbReference type="EMBL" id="BAABLW010000002">
    <property type="protein sequence ID" value="GAA4913933.1"/>
    <property type="molecule type" value="Genomic_DNA"/>
</dbReference>
<evidence type="ECO:0000256" key="1">
    <source>
        <dbReference type="ARBA" id="ARBA00023125"/>
    </source>
</evidence>
<comment type="caution">
    <text evidence="3">The sequence shown here is derived from an EMBL/GenBank/DDBJ whole genome shotgun (WGS) entry which is preliminary data.</text>
</comment>
<keyword evidence="1" id="KW-0238">DNA-binding</keyword>
<dbReference type="Pfam" id="PF01381">
    <property type="entry name" value="HTH_3"/>
    <property type="match status" value="1"/>
</dbReference>
<dbReference type="PANTHER" id="PTHR46797">
    <property type="entry name" value="HTH-TYPE TRANSCRIPTIONAL REGULATOR"/>
    <property type="match status" value="1"/>
</dbReference>
<evidence type="ECO:0000313" key="3">
    <source>
        <dbReference type="EMBL" id="GAA4913933.1"/>
    </source>
</evidence>
<dbReference type="PROSITE" id="PS50943">
    <property type="entry name" value="HTH_CROC1"/>
    <property type="match status" value="1"/>
</dbReference>
<dbReference type="InterPro" id="IPR010982">
    <property type="entry name" value="Lambda_DNA-bd_dom_sf"/>
</dbReference>
<proteinExistence type="predicted"/>
<dbReference type="InterPro" id="IPR014710">
    <property type="entry name" value="RmlC-like_jellyroll"/>
</dbReference>
<dbReference type="Proteomes" id="UP001500368">
    <property type="component" value="Unassembled WGS sequence"/>
</dbReference>
<dbReference type="SUPFAM" id="SSF51182">
    <property type="entry name" value="RmlC-like cupins"/>
    <property type="match status" value="1"/>
</dbReference>
<dbReference type="InterPro" id="IPR011051">
    <property type="entry name" value="RmlC_Cupin_sf"/>
</dbReference>
<accession>A0ABP9FRK2</accession>
<dbReference type="CDD" id="cd02209">
    <property type="entry name" value="cupin_XRE_C"/>
    <property type="match status" value="1"/>
</dbReference>
<sequence>MSSSSTFSLLVAERVKAARLAQGHSLSHLAKQAGLGKGSLSELEAGRRNPTLATLYSLADALGVPLSHLLPDAGSQQPRAEVASPGIRATLLHSTVTAEQIVEEVFLLTLTAGEKRFSTAHPAGTTEHLYLTSGHAEVGPTAATQTLHAGESVTFQADTEHSYEALSTTARAVLTILTPLDPSA</sequence>
<protein>
    <submittedName>
        <fullName evidence="3">XRE family transcriptional regulator</fullName>
    </submittedName>
</protein>
<dbReference type="SUPFAM" id="SSF47413">
    <property type="entry name" value="lambda repressor-like DNA-binding domains"/>
    <property type="match status" value="1"/>
</dbReference>
<dbReference type="PANTHER" id="PTHR46797:SF1">
    <property type="entry name" value="METHYLPHOSPHONATE SYNTHASE"/>
    <property type="match status" value="1"/>
</dbReference>
<gene>
    <name evidence="3" type="ORF">GCM10025790_06050</name>
</gene>